<dbReference type="OrthoDB" id="1667348at2759"/>
<evidence type="ECO:0000256" key="7">
    <source>
        <dbReference type="SAM" id="Phobius"/>
    </source>
</evidence>
<comment type="subcellular location">
    <subcellularLocation>
        <location evidence="1">Endomembrane system</location>
        <topology evidence="1">Multi-pass membrane protein</topology>
    </subcellularLocation>
</comment>
<sequence>MVKLKALVVCILIVATDVAAGILGLGADAAQNKAVKHLRLGILDCRYGLWMFRCREPRRKALKLALGAALLLSLAHVLTNLLGGCMRVCCRGEFRRAYSNRKLSLACLVSVWIILAVGLSMLVIGMSSNKNSRASYGFRPRSYGFRHHHLLSIGGVLCFVHGLFSVAFYVSSTAANDEDNKQEMSSSEDIHQ</sequence>
<reference evidence="8" key="1">
    <citation type="submission" date="2023-05" db="EMBL/GenBank/DDBJ databases">
        <title>Genome and transcriptome analyses reveal genes involved in the formation of fine ridges on petal epidermal cells in Hibiscus trionum.</title>
        <authorList>
            <person name="Koshimizu S."/>
            <person name="Masuda S."/>
            <person name="Ishii T."/>
            <person name="Shirasu K."/>
            <person name="Hoshino A."/>
            <person name="Arita M."/>
        </authorList>
    </citation>
    <scope>NUCLEOTIDE SEQUENCE</scope>
    <source>
        <strain evidence="8">Hamamatsu line</strain>
    </source>
</reference>
<feature type="transmembrane region" description="Helical" evidence="7">
    <location>
        <begin position="103"/>
        <end position="128"/>
    </location>
</feature>
<keyword evidence="5 7" id="KW-0472">Membrane</keyword>
<keyword evidence="9" id="KW-1185">Reference proteome</keyword>
<keyword evidence="2 7" id="KW-0812">Transmembrane</keyword>
<evidence type="ECO:0000256" key="2">
    <source>
        <dbReference type="ARBA" id="ARBA00022692"/>
    </source>
</evidence>
<dbReference type="AlphaFoldDB" id="A0A9W7LPW9"/>
<accession>A0A9W7LPW9</accession>
<name>A0A9W7LPW9_HIBTR</name>
<proteinExistence type="inferred from homology"/>
<keyword evidence="4 7" id="KW-1133">Transmembrane helix</keyword>
<dbReference type="PANTHER" id="PTHR31769">
    <property type="entry name" value="OS07G0462200 PROTEIN-RELATED"/>
    <property type="match status" value="1"/>
</dbReference>
<gene>
    <name evidence="8" type="ORF">HRI_000917600</name>
</gene>
<dbReference type="InterPro" id="IPR009606">
    <property type="entry name" value="DEAL/Modifying_wall_lignin1/2"/>
</dbReference>
<evidence type="ECO:0000313" key="9">
    <source>
        <dbReference type="Proteomes" id="UP001165190"/>
    </source>
</evidence>
<dbReference type="Pfam" id="PF06749">
    <property type="entry name" value="DUF1218"/>
    <property type="match status" value="1"/>
</dbReference>
<evidence type="ECO:0000256" key="5">
    <source>
        <dbReference type="ARBA" id="ARBA00023136"/>
    </source>
</evidence>
<feature type="transmembrane region" description="Helical" evidence="7">
    <location>
        <begin position="149"/>
        <end position="170"/>
    </location>
</feature>
<evidence type="ECO:0000256" key="1">
    <source>
        <dbReference type="ARBA" id="ARBA00004127"/>
    </source>
</evidence>
<organism evidence="8 9">
    <name type="scientific">Hibiscus trionum</name>
    <name type="common">Flower of an hour</name>
    <dbReference type="NCBI Taxonomy" id="183268"/>
    <lineage>
        <taxon>Eukaryota</taxon>
        <taxon>Viridiplantae</taxon>
        <taxon>Streptophyta</taxon>
        <taxon>Embryophyta</taxon>
        <taxon>Tracheophyta</taxon>
        <taxon>Spermatophyta</taxon>
        <taxon>Magnoliopsida</taxon>
        <taxon>eudicotyledons</taxon>
        <taxon>Gunneridae</taxon>
        <taxon>Pentapetalae</taxon>
        <taxon>rosids</taxon>
        <taxon>malvids</taxon>
        <taxon>Malvales</taxon>
        <taxon>Malvaceae</taxon>
        <taxon>Malvoideae</taxon>
        <taxon>Hibiscus</taxon>
    </lineage>
</organism>
<evidence type="ECO:0000313" key="8">
    <source>
        <dbReference type="EMBL" id="GMI72483.1"/>
    </source>
</evidence>
<comment type="similarity">
    <text evidence="6">Belongs to the DESIGUAL family.</text>
</comment>
<dbReference type="Proteomes" id="UP001165190">
    <property type="component" value="Unassembled WGS sequence"/>
</dbReference>
<comment type="caution">
    <text evidence="8">The sequence shown here is derived from an EMBL/GenBank/DDBJ whole genome shotgun (WGS) entry which is preliminary data.</text>
</comment>
<feature type="transmembrane region" description="Helical" evidence="7">
    <location>
        <begin position="6"/>
        <end position="27"/>
    </location>
</feature>
<feature type="transmembrane region" description="Helical" evidence="7">
    <location>
        <begin position="61"/>
        <end position="83"/>
    </location>
</feature>
<dbReference type="InterPro" id="IPR052222">
    <property type="entry name" value="DESIGUAL"/>
</dbReference>
<dbReference type="EMBL" id="BSYR01000010">
    <property type="protein sequence ID" value="GMI72483.1"/>
    <property type="molecule type" value="Genomic_DNA"/>
</dbReference>
<evidence type="ECO:0000256" key="3">
    <source>
        <dbReference type="ARBA" id="ARBA00022729"/>
    </source>
</evidence>
<protein>
    <submittedName>
        <fullName evidence="8">VASCULATURE COMPLEXITY AND CONNECTIVITY</fullName>
    </submittedName>
</protein>
<evidence type="ECO:0000256" key="6">
    <source>
        <dbReference type="ARBA" id="ARBA00029467"/>
    </source>
</evidence>
<keyword evidence="3" id="KW-0732">Signal</keyword>
<dbReference type="GO" id="GO:0012505">
    <property type="term" value="C:endomembrane system"/>
    <property type="evidence" value="ECO:0007669"/>
    <property type="project" value="UniProtKB-SubCell"/>
</dbReference>
<evidence type="ECO:0000256" key="4">
    <source>
        <dbReference type="ARBA" id="ARBA00022989"/>
    </source>
</evidence>